<dbReference type="InParanoid" id="A0A0C3NH75"/>
<evidence type="ECO:0000313" key="1">
    <source>
        <dbReference type="EMBL" id="KIN95070.1"/>
    </source>
</evidence>
<sequence length="56" mass="6367">MAISNGSPLLCIQSTWSLLCKILSESTDYDNRRRRHLVCDFSLHPFHSGLSRSSET</sequence>
<dbReference type="EMBL" id="KN832077">
    <property type="protein sequence ID" value="KIN95070.1"/>
    <property type="molecule type" value="Genomic_DNA"/>
</dbReference>
<proteinExistence type="predicted"/>
<protein>
    <submittedName>
        <fullName evidence="1">Uncharacterized protein</fullName>
    </submittedName>
</protein>
<evidence type="ECO:0000313" key="2">
    <source>
        <dbReference type="Proteomes" id="UP000054217"/>
    </source>
</evidence>
<organism evidence="1 2">
    <name type="scientific">Pisolithus tinctorius Marx 270</name>
    <dbReference type="NCBI Taxonomy" id="870435"/>
    <lineage>
        <taxon>Eukaryota</taxon>
        <taxon>Fungi</taxon>
        <taxon>Dikarya</taxon>
        <taxon>Basidiomycota</taxon>
        <taxon>Agaricomycotina</taxon>
        <taxon>Agaricomycetes</taxon>
        <taxon>Agaricomycetidae</taxon>
        <taxon>Boletales</taxon>
        <taxon>Sclerodermatineae</taxon>
        <taxon>Pisolithaceae</taxon>
        <taxon>Pisolithus</taxon>
    </lineage>
</organism>
<dbReference type="AlphaFoldDB" id="A0A0C3NH75"/>
<accession>A0A0C3NH75</accession>
<dbReference type="HOGENOM" id="CLU_3015127_0_0_1"/>
<dbReference type="Proteomes" id="UP000054217">
    <property type="component" value="Unassembled WGS sequence"/>
</dbReference>
<name>A0A0C3NH75_PISTI</name>
<reference evidence="1 2" key="1">
    <citation type="submission" date="2014-04" db="EMBL/GenBank/DDBJ databases">
        <authorList>
            <consortium name="DOE Joint Genome Institute"/>
            <person name="Kuo A."/>
            <person name="Kohler A."/>
            <person name="Costa M.D."/>
            <person name="Nagy L.G."/>
            <person name="Floudas D."/>
            <person name="Copeland A."/>
            <person name="Barry K.W."/>
            <person name="Cichocki N."/>
            <person name="Veneault-Fourrey C."/>
            <person name="LaButti K."/>
            <person name="Lindquist E.A."/>
            <person name="Lipzen A."/>
            <person name="Lundell T."/>
            <person name="Morin E."/>
            <person name="Murat C."/>
            <person name="Sun H."/>
            <person name="Tunlid A."/>
            <person name="Henrissat B."/>
            <person name="Grigoriev I.V."/>
            <person name="Hibbett D.S."/>
            <person name="Martin F."/>
            <person name="Nordberg H.P."/>
            <person name="Cantor M.N."/>
            <person name="Hua S.X."/>
        </authorList>
    </citation>
    <scope>NUCLEOTIDE SEQUENCE [LARGE SCALE GENOMIC DNA]</scope>
    <source>
        <strain evidence="1 2">Marx 270</strain>
    </source>
</reference>
<reference evidence="2" key="2">
    <citation type="submission" date="2015-01" db="EMBL/GenBank/DDBJ databases">
        <title>Evolutionary Origins and Diversification of the Mycorrhizal Mutualists.</title>
        <authorList>
            <consortium name="DOE Joint Genome Institute"/>
            <consortium name="Mycorrhizal Genomics Consortium"/>
            <person name="Kohler A."/>
            <person name="Kuo A."/>
            <person name="Nagy L.G."/>
            <person name="Floudas D."/>
            <person name="Copeland A."/>
            <person name="Barry K.W."/>
            <person name="Cichocki N."/>
            <person name="Veneault-Fourrey C."/>
            <person name="LaButti K."/>
            <person name="Lindquist E.A."/>
            <person name="Lipzen A."/>
            <person name="Lundell T."/>
            <person name="Morin E."/>
            <person name="Murat C."/>
            <person name="Riley R."/>
            <person name="Ohm R."/>
            <person name="Sun H."/>
            <person name="Tunlid A."/>
            <person name="Henrissat B."/>
            <person name="Grigoriev I.V."/>
            <person name="Hibbett D.S."/>
            <person name="Martin F."/>
        </authorList>
    </citation>
    <scope>NUCLEOTIDE SEQUENCE [LARGE SCALE GENOMIC DNA]</scope>
    <source>
        <strain evidence="2">Marx 270</strain>
    </source>
</reference>
<gene>
    <name evidence="1" type="ORF">M404DRAFT_1007783</name>
</gene>
<keyword evidence="2" id="KW-1185">Reference proteome</keyword>